<organism evidence="8 9">
    <name type="scientific">Paenibacillus vulneris</name>
    <dbReference type="NCBI Taxonomy" id="1133364"/>
    <lineage>
        <taxon>Bacteria</taxon>
        <taxon>Bacillati</taxon>
        <taxon>Bacillota</taxon>
        <taxon>Bacilli</taxon>
        <taxon>Bacillales</taxon>
        <taxon>Paenibacillaceae</taxon>
        <taxon>Paenibacillus</taxon>
    </lineage>
</organism>
<dbReference type="InterPro" id="IPR036259">
    <property type="entry name" value="MFS_trans_sf"/>
</dbReference>
<feature type="transmembrane region" description="Helical" evidence="6">
    <location>
        <begin position="235"/>
        <end position="251"/>
    </location>
</feature>
<feature type="transmembrane region" description="Helical" evidence="6">
    <location>
        <begin position="405"/>
        <end position="431"/>
    </location>
</feature>
<keyword evidence="2" id="KW-0813">Transport</keyword>
<dbReference type="PANTHER" id="PTHR11328:SF24">
    <property type="entry name" value="MAJOR FACILITATOR SUPERFAMILY (MFS) PROFILE DOMAIN-CONTAINING PROTEIN"/>
    <property type="match status" value="1"/>
</dbReference>
<dbReference type="CDD" id="cd17332">
    <property type="entry name" value="MFS_MelB_like"/>
    <property type="match status" value="1"/>
</dbReference>
<keyword evidence="4 6" id="KW-1133">Transmembrane helix</keyword>
<feature type="transmembrane region" description="Helical" evidence="6">
    <location>
        <begin position="301"/>
        <end position="319"/>
    </location>
</feature>
<dbReference type="Pfam" id="PF13347">
    <property type="entry name" value="MFS_2"/>
    <property type="match status" value="1"/>
</dbReference>
<feature type="transmembrane region" description="Helical" evidence="6">
    <location>
        <begin position="271"/>
        <end position="289"/>
    </location>
</feature>
<name>A0ABW3UW64_9BACL</name>
<reference evidence="9" key="1">
    <citation type="journal article" date="2019" name="Int. J. Syst. Evol. Microbiol.">
        <title>The Global Catalogue of Microorganisms (GCM) 10K type strain sequencing project: providing services to taxonomists for standard genome sequencing and annotation.</title>
        <authorList>
            <consortium name="The Broad Institute Genomics Platform"/>
            <consortium name="The Broad Institute Genome Sequencing Center for Infectious Disease"/>
            <person name="Wu L."/>
            <person name="Ma J."/>
        </authorList>
    </citation>
    <scope>NUCLEOTIDE SEQUENCE [LARGE SCALE GENOMIC DNA]</scope>
    <source>
        <strain evidence="9">CCUG 53270</strain>
    </source>
</reference>
<comment type="subcellular location">
    <subcellularLocation>
        <location evidence="1">Cell membrane</location>
        <topology evidence="1">Multi-pass membrane protein</topology>
    </subcellularLocation>
</comment>
<feature type="transmembrane region" description="Helical" evidence="6">
    <location>
        <begin position="325"/>
        <end position="346"/>
    </location>
</feature>
<evidence type="ECO:0000256" key="1">
    <source>
        <dbReference type="ARBA" id="ARBA00004651"/>
    </source>
</evidence>
<sequence length="454" mass="50209">MSNKFKASQVFSYATGNFGLNLFYISISTYLLYFYTDNMGISATAAGTLMFTAQLVNLIANPLMGIFVDRTKSRWGKFRPYFLFGCFPLAIIGFLLFTVPGFDSSGKLVYAYVTYILFNVFYSLINVPYSSALAAMSDDYQARSRISSIKVFFGQFGGLIVSSATLPMVHSFQSESNGFHMVYMLYGLILVLTMLVTFLGTKGVGHASAPASSTSQMAERVTVTNQLKTVFLNKYLLWLLLFILVNMLSLSTKNAASLYFFKYNVGQANLFSVYSLVGFSIQIVGILLNPMLVKKFGKRNVGIISQSIVILGLLGFYFLHSSMEMIFLFGGISYLGFGLTTPLLWAMVPDTIEYGVWRTGLRSEGTIYSAFIFIQLLAQAIGSKMSATILTAIGYVPNAVQTAGALHGILVMVTIIPIIGSFVGIAILAFYKLDENTFKRYVKEIKEREALQPN</sequence>
<feature type="transmembrane region" description="Helical" evidence="6">
    <location>
        <begin position="12"/>
        <end position="33"/>
    </location>
</feature>
<feature type="transmembrane region" description="Helical" evidence="6">
    <location>
        <begin position="149"/>
        <end position="169"/>
    </location>
</feature>
<dbReference type="PANTHER" id="PTHR11328">
    <property type="entry name" value="MAJOR FACILITATOR SUPERFAMILY DOMAIN-CONTAINING PROTEIN"/>
    <property type="match status" value="1"/>
</dbReference>
<dbReference type="InterPro" id="IPR039672">
    <property type="entry name" value="MFS_2"/>
</dbReference>
<protein>
    <submittedName>
        <fullName evidence="8">Glycoside-pentoside-hexuronide (GPH):cation symporter</fullName>
    </submittedName>
</protein>
<dbReference type="InterPro" id="IPR020846">
    <property type="entry name" value="MFS_dom"/>
</dbReference>
<dbReference type="NCBIfam" id="TIGR00792">
    <property type="entry name" value="gph"/>
    <property type="match status" value="1"/>
</dbReference>
<evidence type="ECO:0000256" key="6">
    <source>
        <dbReference type="SAM" id="Phobius"/>
    </source>
</evidence>
<dbReference type="SUPFAM" id="SSF103473">
    <property type="entry name" value="MFS general substrate transporter"/>
    <property type="match status" value="1"/>
</dbReference>
<dbReference type="RefSeq" id="WP_079912312.1">
    <property type="nucleotide sequence ID" value="NZ_BAABJG010000010.1"/>
</dbReference>
<evidence type="ECO:0000313" key="8">
    <source>
        <dbReference type="EMBL" id="MFD1224707.1"/>
    </source>
</evidence>
<evidence type="ECO:0000313" key="9">
    <source>
        <dbReference type="Proteomes" id="UP001597180"/>
    </source>
</evidence>
<accession>A0ABW3UW64</accession>
<keyword evidence="3 6" id="KW-0812">Transmembrane</keyword>
<proteinExistence type="predicted"/>
<dbReference type="Gene3D" id="1.20.1250.20">
    <property type="entry name" value="MFS general substrate transporter like domains"/>
    <property type="match status" value="2"/>
</dbReference>
<feature type="domain" description="Major facilitator superfamily (MFS) profile" evidence="7">
    <location>
        <begin position="7"/>
        <end position="432"/>
    </location>
</feature>
<evidence type="ECO:0000259" key="7">
    <source>
        <dbReference type="PROSITE" id="PS50850"/>
    </source>
</evidence>
<evidence type="ECO:0000256" key="5">
    <source>
        <dbReference type="ARBA" id="ARBA00023136"/>
    </source>
</evidence>
<dbReference type="PROSITE" id="PS50850">
    <property type="entry name" value="MFS"/>
    <property type="match status" value="1"/>
</dbReference>
<gene>
    <name evidence="8" type="ORF">ACFQ4B_31815</name>
</gene>
<keyword evidence="5 6" id="KW-0472">Membrane</keyword>
<evidence type="ECO:0000256" key="2">
    <source>
        <dbReference type="ARBA" id="ARBA00022448"/>
    </source>
</evidence>
<dbReference type="InterPro" id="IPR001927">
    <property type="entry name" value="Na/Gal_symport"/>
</dbReference>
<feature type="transmembrane region" description="Helical" evidence="6">
    <location>
        <begin position="81"/>
        <end position="102"/>
    </location>
</feature>
<feature type="transmembrane region" description="Helical" evidence="6">
    <location>
        <begin position="39"/>
        <end position="60"/>
    </location>
</feature>
<keyword evidence="9" id="KW-1185">Reference proteome</keyword>
<dbReference type="Proteomes" id="UP001597180">
    <property type="component" value="Unassembled WGS sequence"/>
</dbReference>
<evidence type="ECO:0000256" key="3">
    <source>
        <dbReference type="ARBA" id="ARBA00022692"/>
    </source>
</evidence>
<feature type="transmembrane region" description="Helical" evidence="6">
    <location>
        <begin position="181"/>
        <end position="200"/>
    </location>
</feature>
<feature type="transmembrane region" description="Helical" evidence="6">
    <location>
        <begin position="367"/>
        <end position="393"/>
    </location>
</feature>
<evidence type="ECO:0000256" key="4">
    <source>
        <dbReference type="ARBA" id="ARBA00022989"/>
    </source>
</evidence>
<dbReference type="EMBL" id="JBHTLU010000047">
    <property type="protein sequence ID" value="MFD1224707.1"/>
    <property type="molecule type" value="Genomic_DNA"/>
</dbReference>
<feature type="transmembrane region" description="Helical" evidence="6">
    <location>
        <begin position="108"/>
        <end position="129"/>
    </location>
</feature>
<comment type="caution">
    <text evidence="8">The sequence shown here is derived from an EMBL/GenBank/DDBJ whole genome shotgun (WGS) entry which is preliminary data.</text>
</comment>